<dbReference type="EMBL" id="FMZR01000003">
    <property type="protein sequence ID" value="SDC88006.1"/>
    <property type="molecule type" value="Genomic_DNA"/>
</dbReference>
<protein>
    <submittedName>
        <fullName evidence="1">Uncharacterized protein</fullName>
    </submittedName>
</protein>
<accession>A0A1G6Q8H8</accession>
<dbReference type="SUPFAM" id="SSF49842">
    <property type="entry name" value="TNF-like"/>
    <property type="match status" value="1"/>
</dbReference>
<organism evidence="1 2">
    <name type="scientific">Bacillus wiedmannii</name>
    <dbReference type="NCBI Taxonomy" id="1890302"/>
    <lineage>
        <taxon>Bacteria</taxon>
        <taxon>Bacillati</taxon>
        <taxon>Bacillota</taxon>
        <taxon>Bacilli</taxon>
        <taxon>Bacillales</taxon>
        <taxon>Bacillaceae</taxon>
        <taxon>Bacillus</taxon>
        <taxon>Bacillus cereus group</taxon>
    </lineage>
</organism>
<evidence type="ECO:0000313" key="2">
    <source>
        <dbReference type="Proteomes" id="UP000183507"/>
    </source>
</evidence>
<sequence length="218" mass="24432">MKIVTVCPNYSNLYCIVCNNKFKGGLTTSYYYCKYCKDYTKKSHDCFRKNSQCDRKYVKVNCCDDKKEKLVRASAFRAVNTMNQSVPENTSVKVLFQNEQFDLANEYNAATSIFIPKTKGVYSVLGNITFSPNDFNVNYRARVEIRVNGNPAIAIDNDFFGTGVFFNNDVSVTSILQLEAGDSVEVFAESSVAGVIVQNVNGLNTVHFEAARFPSPTE</sequence>
<dbReference type="AlphaFoldDB" id="A0A1G6Q8H8"/>
<reference evidence="2" key="1">
    <citation type="submission" date="2016-10" db="EMBL/GenBank/DDBJ databases">
        <authorList>
            <person name="Varghese N."/>
        </authorList>
    </citation>
    <scope>NUCLEOTIDE SEQUENCE [LARGE SCALE GENOMIC DNA]</scope>
    <source>
        <strain evidence="2">KPR-7A</strain>
    </source>
</reference>
<evidence type="ECO:0000313" key="1">
    <source>
        <dbReference type="EMBL" id="SDC88006.1"/>
    </source>
</evidence>
<gene>
    <name evidence="1" type="ORF">SAMN04487767_103402</name>
</gene>
<name>A0A1G6Q8H8_9BACI</name>
<dbReference type="InterPro" id="IPR008983">
    <property type="entry name" value="Tumour_necrosis_fac-like_dom"/>
</dbReference>
<proteinExistence type="predicted"/>
<dbReference type="Proteomes" id="UP000183507">
    <property type="component" value="Unassembled WGS sequence"/>
</dbReference>
<dbReference type="Gene3D" id="2.60.120.40">
    <property type="match status" value="1"/>
</dbReference>